<feature type="coiled-coil region" evidence="1">
    <location>
        <begin position="83"/>
        <end position="110"/>
    </location>
</feature>
<name>A0AAD4QSV9_9BILA</name>
<dbReference type="AlphaFoldDB" id="A0AAD4QSV9"/>
<evidence type="ECO:0000256" key="1">
    <source>
        <dbReference type="SAM" id="Coils"/>
    </source>
</evidence>
<dbReference type="Gene3D" id="3.40.630.30">
    <property type="match status" value="1"/>
</dbReference>
<evidence type="ECO:0000313" key="2">
    <source>
        <dbReference type="EMBL" id="KAI1691644.1"/>
    </source>
</evidence>
<comment type="caution">
    <text evidence="2">The sequence shown here is derived from an EMBL/GenBank/DDBJ whole genome shotgun (WGS) entry which is preliminary data.</text>
</comment>
<dbReference type="EMBL" id="JAKKPZ010000893">
    <property type="protein sequence ID" value="KAI1691644.1"/>
    <property type="molecule type" value="Genomic_DNA"/>
</dbReference>
<protein>
    <submittedName>
        <fullName evidence="2">Uncharacterized protein</fullName>
    </submittedName>
</protein>
<sequence>MRKLSYTEEQFVVVEALMEDIYGTFYEMTKQPNNPNEPDESTGFIYGYFSGEELVGAVVVNDYVERYAIGIIKKPTIVHYGVKDKVKNRNMIAEKLLKKAMEEAKTKSNELYAIFILVVSRQNRDWHVKPNDKAVLDTLHFTTATLSYPGVYRVKLQ</sequence>
<accession>A0AAD4QSV9</accession>
<keyword evidence="3" id="KW-1185">Reference proteome</keyword>
<proteinExistence type="predicted"/>
<dbReference type="Proteomes" id="UP001201812">
    <property type="component" value="Unassembled WGS sequence"/>
</dbReference>
<gene>
    <name evidence="2" type="ORF">DdX_21751</name>
</gene>
<reference evidence="2" key="1">
    <citation type="submission" date="2022-01" db="EMBL/GenBank/DDBJ databases">
        <title>Genome Sequence Resource for Two Populations of Ditylenchus destructor, the Migratory Endoparasitic Phytonematode.</title>
        <authorList>
            <person name="Zhang H."/>
            <person name="Lin R."/>
            <person name="Xie B."/>
        </authorList>
    </citation>
    <scope>NUCLEOTIDE SEQUENCE</scope>
    <source>
        <strain evidence="2">BazhouSP</strain>
    </source>
</reference>
<evidence type="ECO:0000313" key="3">
    <source>
        <dbReference type="Proteomes" id="UP001201812"/>
    </source>
</evidence>
<organism evidence="2 3">
    <name type="scientific">Ditylenchus destructor</name>
    <dbReference type="NCBI Taxonomy" id="166010"/>
    <lineage>
        <taxon>Eukaryota</taxon>
        <taxon>Metazoa</taxon>
        <taxon>Ecdysozoa</taxon>
        <taxon>Nematoda</taxon>
        <taxon>Chromadorea</taxon>
        <taxon>Rhabditida</taxon>
        <taxon>Tylenchina</taxon>
        <taxon>Tylenchomorpha</taxon>
        <taxon>Sphaerularioidea</taxon>
        <taxon>Anguinidae</taxon>
        <taxon>Anguininae</taxon>
        <taxon>Ditylenchus</taxon>
    </lineage>
</organism>
<keyword evidence="1" id="KW-0175">Coiled coil</keyword>